<feature type="region of interest" description="Disordered" evidence="1">
    <location>
        <begin position="1"/>
        <end position="21"/>
    </location>
</feature>
<dbReference type="GO" id="GO:0000294">
    <property type="term" value="P:nuclear-transcribed mRNA catabolic process, RNase MRP-dependent"/>
    <property type="evidence" value="ECO:0007669"/>
    <property type="project" value="TreeGrafter"/>
</dbReference>
<protein>
    <recommendedName>
        <fullName evidence="2">RNase MRP protein 1 RNA binding domain-containing protein</fullName>
    </recommendedName>
</protein>
<feature type="compositionally biased region" description="Basic residues" evidence="1">
    <location>
        <begin position="232"/>
        <end position="241"/>
    </location>
</feature>
<dbReference type="PANTHER" id="PTHR37792">
    <property type="entry name" value="RIBONUCLEASE MRP PROTEIN SUBUNIT RMP1"/>
    <property type="match status" value="1"/>
</dbReference>
<gene>
    <name evidence="3" type="ORF">C2857_001903</name>
</gene>
<evidence type="ECO:0000313" key="3">
    <source>
        <dbReference type="EMBL" id="QPG95745.1"/>
    </source>
</evidence>
<dbReference type="GO" id="GO:0042134">
    <property type="term" value="F:rRNA primary transcript binding"/>
    <property type="evidence" value="ECO:0007669"/>
    <property type="project" value="InterPro"/>
</dbReference>
<sequence>MTLQKNHHEASLPPLSSYSHSSDNSEQIVSLTNQLRATLSTIIPLLDAFNHRHRNQHRAAPWWSTFGKARRSLKRLSALLECHSSGSTRHFIDNVRTRVAWLKSHILPQAFVAFSQLTADNQHAPLGLFLLALLGQVHDSFTKWLPQHGLLAQPEHISQIPRQGQTCRNPATSDAETIDKGVIISRETIRGIEIHAHKAAPSPTNQCFETSISIVTPTAKDTGEDDEGQVDKKKKKKKKKKRGEDALSSLFGSLD</sequence>
<reference evidence="3 4" key="1">
    <citation type="journal article" date="2018" name="PLoS Genet.">
        <title>Repeat elements organise 3D genome structure and mediate transcription in the filamentous fungus Epichloe festucae.</title>
        <authorList>
            <person name="Winter D.J."/>
            <person name="Ganley A.R.D."/>
            <person name="Young C.A."/>
            <person name="Liachko I."/>
            <person name="Schardl C.L."/>
            <person name="Dupont P.Y."/>
            <person name="Berry D."/>
            <person name="Ram A."/>
            <person name="Scott B."/>
            <person name="Cox M.P."/>
        </authorList>
    </citation>
    <scope>NUCLEOTIDE SEQUENCE [LARGE SCALE GENOMIC DNA]</scope>
    <source>
        <strain evidence="3 4">Fl1</strain>
    </source>
</reference>
<evidence type="ECO:0000259" key="2">
    <source>
        <dbReference type="Pfam" id="PF20945"/>
    </source>
</evidence>
<feature type="compositionally biased region" description="Basic and acidic residues" evidence="1">
    <location>
        <begin position="1"/>
        <end position="10"/>
    </location>
</feature>
<evidence type="ECO:0000256" key="1">
    <source>
        <dbReference type="SAM" id="MobiDB-lite"/>
    </source>
</evidence>
<evidence type="ECO:0000313" key="4">
    <source>
        <dbReference type="Proteomes" id="UP000594364"/>
    </source>
</evidence>
<dbReference type="Pfam" id="PF20945">
    <property type="entry name" value="RMP1"/>
    <property type="match status" value="1"/>
</dbReference>
<dbReference type="InterPro" id="IPR047204">
    <property type="entry name" value="RMP1_RBD"/>
</dbReference>
<feature type="region of interest" description="Disordered" evidence="1">
    <location>
        <begin position="216"/>
        <end position="255"/>
    </location>
</feature>
<dbReference type="GO" id="GO:0000172">
    <property type="term" value="C:ribonuclease MRP complex"/>
    <property type="evidence" value="ECO:0007669"/>
    <property type="project" value="InterPro"/>
</dbReference>
<dbReference type="GO" id="GO:0000466">
    <property type="term" value="P:maturation of 5.8S rRNA from tricistronic rRNA transcript (SSU-rRNA, 5.8S rRNA, LSU-rRNA)"/>
    <property type="evidence" value="ECO:0007669"/>
    <property type="project" value="TreeGrafter"/>
</dbReference>
<dbReference type="PANTHER" id="PTHR37792:SF1">
    <property type="entry name" value="RIBONUCLEASE MRP PROTEIN SUBUNIT RMP1"/>
    <property type="match status" value="1"/>
</dbReference>
<dbReference type="InterPro" id="IPR047205">
    <property type="entry name" value="RMP1"/>
</dbReference>
<dbReference type="AlphaFoldDB" id="A0A7S9PTI7"/>
<dbReference type="EMBL" id="CP031386">
    <property type="protein sequence ID" value="QPG95745.1"/>
    <property type="molecule type" value="Genomic_DNA"/>
</dbReference>
<dbReference type="CDD" id="cd22573">
    <property type="entry name" value="RMP1_RBD"/>
    <property type="match status" value="1"/>
</dbReference>
<accession>A0A7S9PTI7</accession>
<proteinExistence type="predicted"/>
<organism evidence="3 4">
    <name type="scientific">Epichloe festucae (strain Fl1)</name>
    <dbReference type="NCBI Taxonomy" id="877507"/>
    <lineage>
        <taxon>Eukaryota</taxon>
        <taxon>Fungi</taxon>
        <taxon>Dikarya</taxon>
        <taxon>Ascomycota</taxon>
        <taxon>Pezizomycotina</taxon>
        <taxon>Sordariomycetes</taxon>
        <taxon>Hypocreomycetidae</taxon>
        <taxon>Hypocreales</taxon>
        <taxon>Clavicipitaceae</taxon>
        <taxon>Epichloe</taxon>
    </lineage>
</organism>
<feature type="domain" description="RNase MRP protein 1 RNA binding" evidence="2">
    <location>
        <begin position="45"/>
        <end position="136"/>
    </location>
</feature>
<name>A0A7S9PTI7_EPIFF</name>
<dbReference type="OrthoDB" id="5414547at2759"/>
<keyword evidence="4" id="KW-1185">Reference proteome</keyword>
<dbReference type="Proteomes" id="UP000594364">
    <property type="component" value="Chromosome 2"/>
</dbReference>
<feature type="compositionally biased region" description="Low complexity" evidence="1">
    <location>
        <begin position="11"/>
        <end position="21"/>
    </location>
</feature>